<dbReference type="InterPro" id="IPR015366">
    <property type="entry name" value="S53_propep"/>
</dbReference>
<name>A0A2T3BB16_AMORE</name>
<comment type="cofactor">
    <cofactor evidence="8">
        <name>Ca(2+)</name>
        <dbReference type="ChEBI" id="CHEBI:29108"/>
    </cofactor>
    <text evidence="8">Binds 1 Ca(2+) ion per subunit.</text>
</comment>
<feature type="binding site" evidence="8">
    <location>
        <position position="638"/>
    </location>
    <ligand>
        <name>Ca(2+)</name>
        <dbReference type="ChEBI" id="CHEBI:29108"/>
    </ligand>
</feature>
<sequence length="659" mass="71681">MHLLSLAALALSIGLSIASPAPHVRVRHEKRTPSPQWLKRTRAPPETSLPVRIGMAQNNLDVGHERLMEISDPNSEKYGQYLSAQEVGDLFRPSSESIDAVREWLHNSGIESDRHSVSPGRGWLKFDATVEELESLLFTEYHIYEHSDTMEQHIGCNEYHVPRHIQKHIDLITPTVTFAKLKGGEKMKKRSKLASLSRARLDPHVTPAETGGRQMSVSGNSGSEVPCYLAVTPDCIRQLYGIPMGTTNQTGNEIGIFEDGDYYDQEDLDLTFAALAPYVPNGTHPTLNGIDGGYAPMDDLIGVESLLDMSIIFPLIHPQAATLYQVDDYKEVELSQGFGNTFLDALDASYCTYEGGDDPTLDPHYPDTAPNPANESWLPNGTWGQSEMCGAYKPTNVISVSYGLGENAFSYFYENRQCQEYMKLGLQGVSVIYASGDSGVSNRGECIVPSNVTNYTTIENNPGAFSPSFPAACPYLTSVGATMLNSTTELVETAVSVPEEGYWSGGGFSNYWPAPSYQESTLRSYFENTPPPYTNTTAYGTPYYNSSGRGYPDVAAVGQNILLYVQGAPSFVGGTSASAPIFASIITLINEKRLAAGKSTVGFVNPVLYQNPDAFKDITTGDNPGCGTDGFSAVKGWDPVTGLGTPIFSKLLDVFMALP</sequence>
<dbReference type="SMART" id="SM00944">
    <property type="entry name" value="Pro-kuma_activ"/>
    <property type="match status" value="1"/>
</dbReference>
<dbReference type="Pfam" id="PF09286">
    <property type="entry name" value="Pro-kuma_activ"/>
    <property type="match status" value="1"/>
</dbReference>
<evidence type="ECO:0000256" key="4">
    <source>
        <dbReference type="ARBA" id="ARBA00022801"/>
    </source>
</evidence>
<accession>A0A2T3BB16</accession>
<dbReference type="InterPro" id="IPR030400">
    <property type="entry name" value="Sedolisin_dom"/>
</dbReference>
<feature type="active site" description="Charge relay system" evidence="8">
    <location>
        <position position="576"/>
    </location>
</feature>
<dbReference type="PROSITE" id="PS51695">
    <property type="entry name" value="SEDOLISIN"/>
    <property type="match status" value="1"/>
</dbReference>
<evidence type="ECO:0000313" key="12">
    <source>
        <dbReference type="Proteomes" id="UP000241818"/>
    </source>
</evidence>
<dbReference type="GO" id="GO:0006508">
    <property type="term" value="P:proteolysis"/>
    <property type="evidence" value="ECO:0007669"/>
    <property type="project" value="UniProtKB-KW"/>
</dbReference>
<reference evidence="11 12" key="1">
    <citation type="journal article" date="2018" name="New Phytol.">
        <title>Comparative genomics and transcriptomics depict ericoid mycorrhizal fungi as versatile saprotrophs and plant mutualists.</title>
        <authorList>
            <person name="Martino E."/>
            <person name="Morin E."/>
            <person name="Grelet G.A."/>
            <person name="Kuo A."/>
            <person name="Kohler A."/>
            <person name="Daghino S."/>
            <person name="Barry K.W."/>
            <person name="Cichocki N."/>
            <person name="Clum A."/>
            <person name="Dockter R.B."/>
            <person name="Hainaut M."/>
            <person name="Kuo R.C."/>
            <person name="LaButti K."/>
            <person name="Lindahl B.D."/>
            <person name="Lindquist E.A."/>
            <person name="Lipzen A."/>
            <person name="Khouja H.R."/>
            <person name="Magnuson J."/>
            <person name="Murat C."/>
            <person name="Ohm R.A."/>
            <person name="Singer S.W."/>
            <person name="Spatafora J.W."/>
            <person name="Wang M."/>
            <person name="Veneault-Fourrey C."/>
            <person name="Henrissat B."/>
            <person name="Grigoriev I.V."/>
            <person name="Martin F.M."/>
            <person name="Perotto S."/>
        </authorList>
    </citation>
    <scope>NUCLEOTIDE SEQUENCE [LARGE SCALE GENOMIC DNA]</scope>
    <source>
        <strain evidence="11 12">ATCC 22711</strain>
    </source>
</reference>
<feature type="binding site" evidence="8">
    <location>
        <position position="636"/>
    </location>
    <ligand>
        <name>Ca(2+)</name>
        <dbReference type="ChEBI" id="CHEBI:29108"/>
    </ligand>
</feature>
<feature type="chain" id="PRO_5015505089" description="Peptidase S53 domain-containing protein" evidence="9">
    <location>
        <begin position="19"/>
        <end position="659"/>
    </location>
</feature>
<evidence type="ECO:0000256" key="8">
    <source>
        <dbReference type="PROSITE-ProRule" id="PRU01032"/>
    </source>
</evidence>
<dbReference type="EMBL" id="KZ679007">
    <property type="protein sequence ID" value="PSS25469.1"/>
    <property type="molecule type" value="Genomic_DNA"/>
</dbReference>
<dbReference type="PANTHER" id="PTHR14218">
    <property type="entry name" value="PROTEASE S8 TRIPEPTIDYL PEPTIDASE I CLN2"/>
    <property type="match status" value="1"/>
</dbReference>
<dbReference type="SUPFAM" id="SSF52743">
    <property type="entry name" value="Subtilisin-like"/>
    <property type="match status" value="1"/>
</dbReference>
<keyword evidence="6 8" id="KW-0106">Calcium</keyword>
<feature type="active site" description="Charge relay system" evidence="8">
    <location>
        <position position="304"/>
    </location>
</feature>
<dbReference type="GO" id="GO:0005576">
    <property type="term" value="C:extracellular region"/>
    <property type="evidence" value="ECO:0007669"/>
    <property type="project" value="UniProtKB-SubCell"/>
</dbReference>
<dbReference type="OrthoDB" id="409122at2759"/>
<dbReference type="GO" id="GO:0046872">
    <property type="term" value="F:metal ion binding"/>
    <property type="evidence" value="ECO:0007669"/>
    <property type="project" value="UniProtKB-UniRule"/>
</dbReference>
<organism evidence="11 12">
    <name type="scientific">Amorphotheca resinae ATCC 22711</name>
    <dbReference type="NCBI Taxonomy" id="857342"/>
    <lineage>
        <taxon>Eukaryota</taxon>
        <taxon>Fungi</taxon>
        <taxon>Dikarya</taxon>
        <taxon>Ascomycota</taxon>
        <taxon>Pezizomycotina</taxon>
        <taxon>Leotiomycetes</taxon>
        <taxon>Helotiales</taxon>
        <taxon>Amorphothecaceae</taxon>
        <taxon>Amorphotheca</taxon>
    </lineage>
</organism>
<protein>
    <recommendedName>
        <fullName evidence="10">Peptidase S53 domain-containing protein</fullName>
    </recommendedName>
</protein>
<feature type="binding site" evidence="8">
    <location>
        <position position="617"/>
    </location>
    <ligand>
        <name>Ca(2+)</name>
        <dbReference type="ChEBI" id="CHEBI:29108"/>
    </ligand>
</feature>
<keyword evidence="3 8" id="KW-0479">Metal-binding</keyword>
<evidence type="ECO:0000259" key="10">
    <source>
        <dbReference type="PROSITE" id="PS51695"/>
    </source>
</evidence>
<dbReference type="STRING" id="857342.A0A2T3BB16"/>
<dbReference type="AlphaFoldDB" id="A0A2T3BB16"/>
<gene>
    <name evidence="11" type="ORF">M430DRAFT_56216</name>
</gene>
<evidence type="ECO:0000256" key="7">
    <source>
        <dbReference type="ARBA" id="ARBA00023145"/>
    </source>
</evidence>
<dbReference type="SUPFAM" id="SSF54897">
    <property type="entry name" value="Protease propeptides/inhibitors"/>
    <property type="match status" value="1"/>
</dbReference>
<keyword evidence="4 8" id="KW-0378">Hydrolase</keyword>
<keyword evidence="7" id="KW-0865">Zymogen</keyword>
<keyword evidence="2 8" id="KW-0645">Protease</keyword>
<evidence type="ECO:0000256" key="1">
    <source>
        <dbReference type="ARBA" id="ARBA00004239"/>
    </source>
</evidence>
<evidence type="ECO:0000256" key="6">
    <source>
        <dbReference type="ARBA" id="ARBA00022837"/>
    </source>
</evidence>
<dbReference type="CDD" id="cd04056">
    <property type="entry name" value="Peptidases_S53"/>
    <property type="match status" value="1"/>
</dbReference>
<dbReference type="Gene3D" id="3.40.50.200">
    <property type="entry name" value="Peptidase S8/S53 domain"/>
    <property type="match status" value="1"/>
</dbReference>
<dbReference type="RefSeq" id="XP_024724068.1">
    <property type="nucleotide sequence ID" value="XM_024868594.1"/>
</dbReference>
<dbReference type="InterPro" id="IPR036852">
    <property type="entry name" value="Peptidase_S8/S53_dom_sf"/>
</dbReference>
<keyword evidence="9" id="KW-0732">Signal</keyword>
<dbReference type="GeneID" id="36576675"/>
<proteinExistence type="predicted"/>
<evidence type="ECO:0000256" key="5">
    <source>
        <dbReference type="ARBA" id="ARBA00022825"/>
    </source>
</evidence>
<evidence type="ECO:0000256" key="3">
    <source>
        <dbReference type="ARBA" id="ARBA00022723"/>
    </source>
</evidence>
<evidence type="ECO:0000313" key="11">
    <source>
        <dbReference type="EMBL" id="PSS25469.1"/>
    </source>
</evidence>
<feature type="binding site" evidence="8">
    <location>
        <position position="618"/>
    </location>
    <ligand>
        <name>Ca(2+)</name>
        <dbReference type="ChEBI" id="CHEBI:29108"/>
    </ligand>
</feature>
<evidence type="ECO:0000256" key="2">
    <source>
        <dbReference type="ARBA" id="ARBA00022670"/>
    </source>
</evidence>
<dbReference type="GO" id="GO:0004252">
    <property type="term" value="F:serine-type endopeptidase activity"/>
    <property type="evidence" value="ECO:0007669"/>
    <property type="project" value="UniProtKB-UniRule"/>
</dbReference>
<dbReference type="CDD" id="cd11377">
    <property type="entry name" value="Pro-peptidase_S53"/>
    <property type="match status" value="1"/>
</dbReference>
<comment type="subcellular location">
    <subcellularLocation>
        <location evidence="1">Secreted</location>
        <location evidence="1">Extracellular space</location>
    </subcellularLocation>
</comment>
<keyword evidence="12" id="KW-1185">Reference proteome</keyword>
<dbReference type="PANTHER" id="PTHR14218:SF19">
    <property type="entry name" value="SERINE PROTEASE AORO, PUTATIVE (AFU_ORTHOLOGUE AFUA_6G10250)-RELATED"/>
    <property type="match status" value="1"/>
</dbReference>
<dbReference type="Proteomes" id="UP000241818">
    <property type="component" value="Unassembled WGS sequence"/>
</dbReference>
<keyword evidence="5 8" id="KW-0720">Serine protease</keyword>
<evidence type="ECO:0000256" key="9">
    <source>
        <dbReference type="SAM" id="SignalP"/>
    </source>
</evidence>
<feature type="signal peptide" evidence="9">
    <location>
        <begin position="1"/>
        <end position="18"/>
    </location>
</feature>
<feature type="active site" description="Charge relay system" evidence="8">
    <location>
        <position position="308"/>
    </location>
</feature>
<dbReference type="InParanoid" id="A0A2T3BB16"/>
<dbReference type="GO" id="GO:0008240">
    <property type="term" value="F:tripeptidyl-peptidase activity"/>
    <property type="evidence" value="ECO:0007669"/>
    <property type="project" value="TreeGrafter"/>
</dbReference>
<feature type="domain" description="Peptidase S53" evidence="10">
    <location>
        <begin position="230"/>
        <end position="658"/>
    </location>
</feature>
<dbReference type="InterPro" id="IPR050819">
    <property type="entry name" value="Tripeptidyl-peptidase_I"/>
</dbReference>